<accession>A0ABP7ARW0</accession>
<evidence type="ECO:0000256" key="8">
    <source>
        <dbReference type="RuleBase" id="RU363032"/>
    </source>
</evidence>
<dbReference type="EMBL" id="BAAAZO010000012">
    <property type="protein sequence ID" value="GAA3638246.1"/>
    <property type="molecule type" value="Genomic_DNA"/>
</dbReference>
<evidence type="ECO:0000259" key="9">
    <source>
        <dbReference type="PROSITE" id="PS50928"/>
    </source>
</evidence>
<gene>
    <name evidence="10" type="ORF">GCM10022223_66540</name>
</gene>
<dbReference type="InterPro" id="IPR010065">
    <property type="entry name" value="AA_ABC_transptr_permease_3TM"/>
</dbReference>
<dbReference type="NCBIfam" id="TIGR01726">
    <property type="entry name" value="HEQRo_perm_3TM"/>
    <property type="match status" value="1"/>
</dbReference>
<evidence type="ECO:0000256" key="2">
    <source>
        <dbReference type="ARBA" id="ARBA00022448"/>
    </source>
</evidence>
<dbReference type="RefSeq" id="WP_231481478.1">
    <property type="nucleotide sequence ID" value="NZ_BAAAZO010000012.1"/>
</dbReference>
<feature type="transmembrane region" description="Helical" evidence="8">
    <location>
        <begin position="188"/>
        <end position="208"/>
    </location>
</feature>
<dbReference type="CDD" id="cd06261">
    <property type="entry name" value="TM_PBP2"/>
    <property type="match status" value="1"/>
</dbReference>
<evidence type="ECO:0000256" key="5">
    <source>
        <dbReference type="ARBA" id="ARBA00022970"/>
    </source>
</evidence>
<keyword evidence="5" id="KW-0029">Amino-acid transport</keyword>
<evidence type="ECO:0000256" key="3">
    <source>
        <dbReference type="ARBA" id="ARBA00022475"/>
    </source>
</evidence>
<dbReference type="InterPro" id="IPR035906">
    <property type="entry name" value="MetI-like_sf"/>
</dbReference>
<feature type="transmembrane region" description="Helical" evidence="8">
    <location>
        <begin position="59"/>
        <end position="80"/>
    </location>
</feature>
<comment type="similarity">
    <text evidence="8">Belongs to the binding-protein-dependent transport system permease family.</text>
</comment>
<proteinExistence type="inferred from homology"/>
<evidence type="ECO:0000256" key="1">
    <source>
        <dbReference type="ARBA" id="ARBA00004651"/>
    </source>
</evidence>
<keyword evidence="2 8" id="KW-0813">Transport</keyword>
<name>A0ABP7ARW0_9ACTN</name>
<comment type="subcellular location">
    <subcellularLocation>
        <location evidence="1 8">Cell membrane</location>
        <topology evidence="1 8">Multi-pass membrane protein</topology>
    </subcellularLocation>
</comment>
<evidence type="ECO:0000256" key="7">
    <source>
        <dbReference type="ARBA" id="ARBA00023136"/>
    </source>
</evidence>
<dbReference type="Gene3D" id="1.10.3720.10">
    <property type="entry name" value="MetI-like"/>
    <property type="match status" value="1"/>
</dbReference>
<keyword evidence="4 8" id="KW-0812">Transmembrane</keyword>
<comment type="caution">
    <text evidence="10">The sequence shown here is derived from an EMBL/GenBank/DDBJ whole genome shotgun (WGS) entry which is preliminary data.</text>
</comment>
<reference evidence="11" key="1">
    <citation type="journal article" date="2019" name="Int. J. Syst. Evol. Microbiol.">
        <title>The Global Catalogue of Microorganisms (GCM) 10K type strain sequencing project: providing services to taxonomists for standard genome sequencing and annotation.</title>
        <authorList>
            <consortium name="The Broad Institute Genomics Platform"/>
            <consortium name="The Broad Institute Genome Sequencing Center for Infectious Disease"/>
            <person name="Wu L."/>
            <person name="Ma J."/>
        </authorList>
    </citation>
    <scope>NUCLEOTIDE SEQUENCE [LARGE SCALE GENOMIC DNA]</scope>
    <source>
        <strain evidence="11">JCM 16902</strain>
    </source>
</reference>
<evidence type="ECO:0000256" key="4">
    <source>
        <dbReference type="ARBA" id="ARBA00022692"/>
    </source>
</evidence>
<dbReference type="InterPro" id="IPR000515">
    <property type="entry name" value="MetI-like"/>
</dbReference>
<dbReference type="PANTHER" id="PTHR30614">
    <property type="entry name" value="MEMBRANE COMPONENT OF AMINO ACID ABC TRANSPORTER"/>
    <property type="match status" value="1"/>
</dbReference>
<dbReference type="Proteomes" id="UP001501074">
    <property type="component" value="Unassembled WGS sequence"/>
</dbReference>
<evidence type="ECO:0000313" key="11">
    <source>
        <dbReference type="Proteomes" id="UP001501074"/>
    </source>
</evidence>
<sequence length="222" mass="24197">MDQSTVELIRSSLGPLLEGMVKGTIPLTAISFVLGLLLALVVALMRLSPIWPVSAIARFYVSVIRGTPLLVQLFIIFYGLPSLGATIDPWPSAVLAFTLNVGGYASEIIRAAIISVPRGQWEAAQTVGMNYPTTLRRIILPQAARVSVPPLSNTLISLVKDTSLASTILVTETFRKAQELAGPTFEFFTLYMVAAAYYWAVCLVLSFAQSRLETRLDRYVAS</sequence>
<dbReference type="SUPFAM" id="SSF161098">
    <property type="entry name" value="MetI-like"/>
    <property type="match status" value="1"/>
</dbReference>
<evidence type="ECO:0000256" key="6">
    <source>
        <dbReference type="ARBA" id="ARBA00022989"/>
    </source>
</evidence>
<keyword evidence="3" id="KW-1003">Cell membrane</keyword>
<dbReference type="PROSITE" id="PS50928">
    <property type="entry name" value="ABC_TM1"/>
    <property type="match status" value="1"/>
</dbReference>
<keyword evidence="6 8" id="KW-1133">Transmembrane helix</keyword>
<feature type="domain" description="ABC transmembrane type-1" evidence="9">
    <location>
        <begin position="21"/>
        <end position="209"/>
    </location>
</feature>
<dbReference type="Pfam" id="PF00528">
    <property type="entry name" value="BPD_transp_1"/>
    <property type="match status" value="1"/>
</dbReference>
<keyword evidence="7 8" id="KW-0472">Membrane</keyword>
<evidence type="ECO:0000313" key="10">
    <source>
        <dbReference type="EMBL" id="GAA3638246.1"/>
    </source>
</evidence>
<dbReference type="PANTHER" id="PTHR30614:SF0">
    <property type="entry name" value="L-CYSTINE TRANSPORT SYSTEM PERMEASE PROTEIN TCYL"/>
    <property type="match status" value="1"/>
</dbReference>
<keyword evidence="11" id="KW-1185">Reference proteome</keyword>
<protein>
    <recommendedName>
        <fullName evidence="9">ABC transmembrane type-1 domain-containing protein</fullName>
    </recommendedName>
</protein>
<feature type="transmembrane region" description="Helical" evidence="8">
    <location>
        <begin position="25"/>
        <end position="47"/>
    </location>
</feature>
<dbReference type="InterPro" id="IPR043429">
    <property type="entry name" value="ArtM/GltK/GlnP/TcyL/YhdX-like"/>
</dbReference>
<organism evidence="10 11">
    <name type="scientific">Kineosporia mesophila</name>
    <dbReference type="NCBI Taxonomy" id="566012"/>
    <lineage>
        <taxon>Bacteria</taxon>
        <taxon>Bacillati</taxon>
        <taxon>Actinomycetota</taxon>
        <taxon>Actinomycetes</taxon>
        <taxon>Kineosporiales</taxon>
        <taxon>Kineosporiaceae</taxon>
        <taxon>Kineosporia</taxon>
    </lineage>
</organism>